<dbReference type="RefSeq" id="WP_214392518.1">
    <property type="nucleotide sequence ID" value="NZ_JAFLWW010000007.1"/>
</dbReference>
<dbReference type="PANTHER" id="PTHR30086">
    <property type="entry name" value="ARGININE EXPORTER PROTEIN ARGO"/>
    <property type="match status" value="1"/>
</dbReference>
<evidence type="ECO:0000256" key="5">
    <source>
        <dbReference type="ARBA" id="ARBA00023136"/>
    </source>
</evidence>
<feature type="transmembrane region" description="Helical" evidence="7">
    <location>
        <begin position="205"/>
        <end position="228"/>
    </location>
</feature>
<evidence type="ECO:0000256" key="3">
    <source>
        <dbReference type="ARBA" id="ARBA00022692"/>
    </source>
</evidence>
<feature type="transmembrane region" description="Helical" evidence="7">
    <location>
        <begin position="90"/>
        <end position="118"/>
    </location>
</feature>
<evidence type="ECO:0000256" key="4">
    <source>
        <dbReference type="ARBA" id="ARBA00022989"/>
    </source>
</evidence>
<proteinExistence type="predicted"/>
<comment type="subcellular location">
    <subcellularLocation>
        <location evidence="1">Cell membrane</location>
        <topology evidence="1">Multi-pass membrane protein</topology>
    </subcellularLocation>
</comment>
<dbReference type="AlphaFoldDB" id="A0A9X1AFA2"/>
<evidence type="ECO:0000313" key="9">
    <source>
        <dbReference type="Proteomes" id="UP001138921"/>
    </source>
</evidence>
<keyword evidence="4 7" id="KW-1133">Transmembrane helix</keyword>
<organism evidence="8 9">
    <name type="scientific">Aminobacter anthyllidis</name>
    <dbReference type="NCBI Taxonomy" id="1035067"/>
    <lineage>
        <taxon>Bacteria</taxon>
        <taxon>Pseudomonadati</taxon>
        <taxon>Pseudomonadota</taxon>
        <taxon>Alphaproteobacteria</taxon>
        <taxon>Hyphomicrobiales</taxon>
        <taxon>Phyllobacteriaceae</taxon>
        <taxon>Aminobacter</taxon>
    </lineage>
</organism>
<reference evidence="8" key="1">
    <citation type="journal article" date="2021" name="Microorganisms">
        <title>Phylogenomic Reconstruction and Metabolic Potential of the Genus Aminobacter.</title>
        <authorList>
            <person name="Artuso I."/>
            <person name="Turrini P."/>
            <person name="Pirolo M."/>
            <person name="Lugli G.A."/>
            <person name="Ventura M."/>
            <person name="Visca P."/>
        </authorList>
    </citation>
    <scope>NUCLEOTIDE SEQUENCE</scope>
    <source>
        <strain evidence="8">LMG 26462</strain>
    </source>
</reference>
<reference evidence="8" key="2">
    <citation type="submission" date="2021-03" db="EMBL/GenBank/DDBJ databases">
        <authorList>
            <person name="Artuso I."/>
            <person name="Turrini P."/>
            <person name="Pirolo M."/>
            <person name="Lugli G.A."/>
            <person name="Ventura M."/>
            <person name="Visca P."/>
        </authorList>
    </citation>
    <scope>NUCLEOTIDE SEQUENCE</scope>
    <source>
        <strain evidence="8">LMG 26462</strain>
    </source>
</reference>
<dbReference type="Proteomes" id="UP001138921">
    <property type="component" value="Unassembled WGS sequence"/>
</dbReference>
<feature type="transmembrane region" description="Helical" evidence="7">
    <location>
        <begin position="124"/>
        <end position="148"/>
    </location>
</feature>
<keyword evidence="3 7" id="KW-0812">Transmembrane</keyword>
<dbReference type="Pfam" id="PF01810">
    <property type="entry name" value="LysE"/>
    <property type="match status" value="1"/>
</dbReference>
<accession>A0A9X1AFA2</accession>
<dbReference type="GO" id="GO:0005886">
    <property type="term" value="C:plasma membrane"/>
    <property type="evidence" value="ECO:0007669"/>
    <property type="project" value="UniProtKB-SubCell"/>
</dbReference>
<evidence type="ECO:0000256" key="7">
    <source>
        <dbReference type="SAM" id="Phobius"/>
    </source>
</evidence>
<evidence type="ECO:0000313" key="8">
    <source>
        <dbReference type="EMBL" id="MBT1158501.1"/>
    </source>
</evidence>
<dbReference type="PANTHER" id="PTHR30086:SF20">
    <property type="entry name" value="ARGININE EXPORTER PROTEIN ARGO-RELATED"/>
    <property type="match status" value="1"/>
</dbReference>
<evidence type="ECO:0000256" key="6">
    <source>
        <dbReference type="SAM" id="MobiDB-lite"/>
    </source>
</evidence>
<keyword evidence="9" id="KW-1185">Reference proteome</keyword>
<name>A0A9X1AFA2_9HYPH</name>
<keyword evidence="5 7" id="KW-0472">Membrane</keyword>
<feature type="compositionally biased region" description="Basic and acidic residues" evidence="6">
    <location>
        <begin position="41"/>
        <end position="52"/>
    </location>
</feature>
<feature type="region of interest" description="Disordered" evidence="6">
    <location>
        <begin position="13"/>
        <end position="55"/>
    </location>
</feature>
<keyword evidence="2" id="KW-1003">Cell membrane</keyword>
<gene>
    <name evidence="8" type="ORF">J1C56_23175</name>
</gene>
<comment type="caution">
    <text evidence="8">The sequence shown here is derived from an EMBL/GenBank/DDBJ whole genome shotgun (WGS) entry which is preliminary data.</text>
</comment>
<evidence type="ECO:0000256" key="2">
    <source>
        <dbReference type="ARBA" id="ARBA00022475"/>
    </source>
</evidence>
<evidence type="ECO:0000256" key="1">
    <source>
        <dbReference type="ARBA" id="ARBA00004651"/>
    </source>
</evidence>
<dbReference type="EMBL" id="JAFLWW010000007">
    <property type="protein sequence ID" value="MBT1158501.1"/>
    <property type="molecule type" value="Genomic_DNA"/>
</dbReference>
<protein>
    <submittedName>
        <fullName evidence="8">LysE family translocator</fullName>
    </submittedName>
</protein>
<sequence length="242" mass="26062">MWAGATNCKNSNGPVAWTNLSPHGRINRAGNRCSGPRISRSSREHPDIDRGRIASPFPAHGLCSLHPGRLEPRPSNMAIMSTAMSRGRTAAFALAAGVITISWTWATLASTGLAALLLTYPKTLYAIQIVVGGSYLIYLAVIALRAALQGKDLAKLAETQPSRAEFRMFNRRGVLIHVANPKAVMAWVATISLGLQPGAPAYRPFVILLGYAVLSVIIFSGYAIVFSFPVMSRLYANRATLD</sequence>
<dbReference type="GO" id="GO:0015171">
    <property type="term" value="F:amino acid transmembrane transporter activity"/>
    <property type="evidence" value="ECO:0007669"/>
    <property type="project" value="TreeGrafter"/>
</dbReference>
<dbReference type="InterPro" id="IPR001123">
    <property type="entry name" value="LeuE-type"/>
</dbReference>
<feature type="transmembrane region" description="Helical" evidence="7">
    <location>
        <begin position="173"/>
        <end position="193"/>
    </location>
</feature>